<dbReference type="EMBL" id="BSOT01000006">
    <property type="protein sequence ID" value="GLR71309.1"/>
    <property type="molecule type" value="Genomic_DNA"/>
</dbReference>
<accession>A0AA37SZ84</accession>
<evidence type="ECO:0000313" key="11">
    <source>
        <dbReference type="EMBL" id="GLR71309.1"/>
    </source>
</evidence>
<reference evidence="11" key="1">
    <citation type="journal article" date="2014" name="Int. J. Syst. Evol. Microbiol.">
        <title>Complete genome sequence of Corynebacterium casei LMG S-19264T (=DSM 44701T), isolated from a smear-ripened cheese.</title>
        <authorList>
            <consortium name="US DOE Joint Genome Institute (JGI-PGF)"/>
            <person name="Walter F."/>
            <person name="Albersmeier A."/>
            <person name="Kalinowski J."/>
            <person name="Ruckert C."/>
        </authorList>
    </citation>
    <scope>NUCLEOTIDE SEQUENCE</scope>
    <source>
        <strain evidence="11">NBRC 110023</strain>
    </source>
</reference>
<keyword evidence="12" id="KW-1185">Reference proteome</keyword>
<evidence type="ECO:0000256" key="7">
    <source>
        <dbReference type="ARBA" id="ARBA00022833"/>
    </source>
</evidence>
<dbReference type="GO" id="GO:0046872">
    <property type="term" value="F:metal ion binding"/>
    <property type="evidence" value="ECO:0007669"/>
    <property type="project" value="UniProtKB-KW"/>
</dbReference>
<dbReference type="InterPro" id="IPR038418">
    <property type="entry name" value="6-PTP_synth/QueD_sf"/>
</dbReference>
<dbReference type="Proteomes" id="UP001156601">
    <property type="component" value="Unassembled WGS sequence"/>
</dbReference>
<comment type="caution">
    <text evidence="11">The sequence shown here is derived from an EMBL/GenBank/DDBJ whole genome shotgun (WGS) entry which is preliminary data.</text>
</comment>
<dbReference type="AlphaFoldDB" id="A0AA37SZ84"/>
<dbReference type="GO" id="GO:0070497">
    <property type="term" value="F:6-carboxytetrahydropterin synthase activity"/>
    <property type="evidence" value="ECO:0007669"/>
    <property type="project" value="UniProtKB-EC"/>
</dbReference>
<comment type="catalytic activity">
    <reaction evidence="10">
        <text>7,8-dihydroneopterin 3'-triphosphate + H2O = 6-carboxy-5,6,7,8-tetrahydropterin + triphosphate + acetaldehyde + 2 H(+)</text>
        <dbReference type="Rhea" id="RHEA:27966"/>
        <dbReference type="ChEBI" id="CHEBI:15343"/>
        <dbReference type="ChEBI" id="CHEBI:15377"/>
        <dbReference type="ChEBI" id="CHEBI:15378"/>
        <dbReference type="ChEBI" id="CHEBI:18036"/>
        <dbReference type="ChEBI" id="CHEBI:58462"/>
        <dbReference type="ChEBI" id="CHEBI:61032"/>
        <dbReference type="EC" id="4.1.2.50"/>
    </reaction>
</comment>
<comment type="cofactor">
    <cofactor evidence="1">
        <name>Zn(2+)</name>
        <dbReference type="ChEBI" id="CHEBI:29105"/>
    </cofactor>
</comment>
<evidence type="ECO:0000256" key="6">
    <source>
        <dbReference type="ARBA" id="ARBA00022723"/>
    </source>
</evidence>
<dbReference type="InterPro" id="IPR007115">
    <property type="entry name" value="6-PTP_synth/QueD"/>
</dbReference>
<keyword evidence="7" id="KW-0862">Zinc</keyword>
<dbReference type="SUPFAM" id="SSF55620">
    <property type="entry name" value="Tetrahydrobiopterin biosynthesis enzymes-like"/>
    <property type="match status" value="1"/>
</dbReference>
<sequence length="124" mass="13612">MFAVKIRESIMIAHSLPDPFFGPAQNMHGATYVVDVEFQSPGLTAQNVVLDIGEAKAVTQKVLANLNYKNLDEEPQFSGQLTTTEFLAKHIHDEIKMITADVFSGTINVCLGETHDAWASYQGS</sequence>
<evidence type="ECO:0000313" key="12">
    <source>
        <dbReference type="Proteomes" id="UP001156601"/>
    </source>
</evidence>
<dbReference type="PANTHER" id="PTHR12589">
    <property type="entry name" value="PYRUVOYL TETRAHYDROBIOPTERIN SYNTHASE"/>
    <property type="match status" value="1"/>
</dbReference>
<evidence type="ECO:0000256" key="2">
    <source>
        <dbReference type="ARBA" id="ARBA00005061"/>
    </source>
</evidence>
<organism evidence="11 12">
    <name type="scientific">Agaribacter marinus</name>
    <dbReference type="NCBI Taxonomy" id="1431249"/>
    <lineage>
        <taxon>Bacteria</taxon>
        <taxon>Pseudomonadati</taxon>
        <taxon>Pseudomonadota</taxon>
        <taxon>Gammaproteobacteria</taxon>
        <taxon>Alteromonadales</taxon>
        <taxon>Alteromonadaceae</taxon>
        <taxon>Agaribacter</taxon>
    </lineage>
</organism>
<reference evidence="11" key="2">
    <citation type="submission" date="2023-01" db="EMBL/GenBank/DDBJ databases">
        <title>Draft genome sequence of Agaribacter marinus strain NBRC 110023.</title>
        <authorList>
            <person name="Sun Q."/>
            <person name="Mori K."/>
        </authorList>
    </citation>
    <scope>NUCLEOTIDE SEQUENCE</scope>
    <source>
        <strain evidence="11">NBRC 110023</strain>
    </source>
</reference>
<evidence type="ECO:0000256" key="1">
    <source>
        <dbReference type="ARBA" id="ARBA00001947"/>
    </source>
</evidence>
<dbReference type="EC" id="4.1.2.50" evidence="4"/>
<evidence type="ECO:0000256" key="3">
    <source>
        <dbReference type="ARBA" id="ARBA00008900"/>
    </source>
</evidence>
<name>A0AA37SZ84_9ALTE</name>
<dbReference type="PANTHER" id="PTHR12589:SF7">
    <property type="entry name" value="6-PYRUVOYL TETRAHYDROBIOPTERIN SYNTHASE"/>
    <property type="match status" value="1"/>
</dbReference>
<gene>
    <name evidence="11" type="primary">ptpS</name>
    <name evidence="11" type="ORF">GCM10007852_22170</name>
</gene>
<evidence type="ECO:0000256" key="4">
    <source>
        <dbReference type="ARBA" id="ARBA00012982"/>
    </source>
</evidence>
<dbReference type="Gene3D" id="3.30.479.10">
    <property type="entry name" value="6-pyruvoyl tetrahydropterin synthase/QueD"/>
    <property type="match status" value="1"/>
</dbReference>
<evidence type="ECO:0000256" key="5">
    <source>
        <dbReference type="ARBA" id="ARBA00018141"/>
    </source>
</evidence>
<evidence type="ECO:0000256" key="8">
    <source>
        <dbReference type="ARBA" id="ARBA00023239"/>
    </source>
</evidence>
<comment type="pathway">
    <text evidence="2">Purine metabolism; 7-cyano-7-deazaguanine biosynthesis.</text>
</comment>
<keyword evidence="6" id="KW-0479">Metal-binding</keyword>
<dbReference type="Pfam" id="PF01242">
    <property type="entry name" value="PTPS"/>
    <property type="match status" value="1"/>
</dbReference>
<dbReference type="RefSeq" id="WP_284217669.1">
    <property type="nucleotide sequence ID" value="NZ_BSOT01000006.1"/>
</dbReference>
<proteinExistence type="inferred from homology"/>
<keyword evidence="8" id="KW-0456">Lyase</keyword>
<comment type="similarity">
    <text evidence="3">Belongs to the PTPS family. QueD subfamily.</text>
</comment>
<evidence type="ECO:0000256" key="10">
    <source>
        <dbReference type="ARBA" id="ARBA00048807"/>
    </source>
</evidence>
<evidence type="ECO:0000256" key="9">
    <source>
        <dbReference type="ARBA" id="ARBA00031449"/>
    </source>
</evidence>
<protein>
    <recommendedName>
        <fullName evidence="5">6-carboxy-5,6,7,8-tetrahydropterin synthase</fullName>
        <ecNumber evidence="4">4.1.2.50</ecNumber>
    </recommendedName>
    <alternativeName>
        <fullName evidence="9">Queuosine biosynthesis protein QueD</fullName>
    </alternativeName>
</protein>